<keyword evidence="4" id="KW-1185">Reference proteome</keyword>
<evidence type="ECO:0000256" key="2">
    <source>
        <dbReference type="SAM" id="Phobius"/>
    </source>
</evidence>
<feature type="transmembrane region" description="Helical" evidence="2">
    <location>
        <begin position="7"/>
        <end position="24"/>
    </location>
</feature>
<feature type="compositionally biased region" description="Basic and acidic residues" evidence="1">
    <location>
        <begin position="121"/>
        <end position="138"/>
    </location>
</feature>
<feature type="region of interest" description="Disordered" evidence="1">
    <location>
        <begin position="60"/>
        <end position="138"/>
    </location>
</feature>
<reference evidence="3 4" key="1">
    <citation type="submission" date="2017-04" db="EMBL/GenBank/DDBJ databases">
        <authorList>
            <person name="Afonso C.L."/>
            <person name="Miller P.J."/>
            <person name="Scott M.A."/>
            <person name="Spackman E."/>
            <person name="Goraichik I."/>
            <person name="Dimitrov K.M."/>
            <person name="Suarez D.L."/>
            <person name="Swayne D.E."/>
        </authorList>
    </citation>
    <scope>NUCLEOTIDE SEQUENCE [LARGE SCALE GENOMIC DNA]</scope>
    <source>
        <strain evidence="3 4">N3/975</strain>
    </source>
</reference>
<gene>
    <name evidence="3" type="ORF">SAMN05661091_2038</name>
</gene>
<evidence type="ECO:0000313" key="4">
    <source>
        <dbReference type="Proteomes" id="UP000192940"/>
    </source>
</evidence>
<keyword evidence="2" id="KW-1133">Transmembrane helix</keyword>
<keyword evidence="2" id="KW-0812">Transmembrane</keyword>
<dbReference type="STRING" id="1313296.SAMN05661091_2038"/>
<dbReference type="EMBL" id="LT840184">
    <property type="protein sequence ID" value="SMF81733.1"/>
    <property type="molecule type" value="Genomic_DNA"/>
</dbReference>
<dbReference type="Proteomes" id="UP000192940">
    <property type="component" value="Chromosome I"/>
</dbReference>
<evidence type="ECO:0000313" key="3">
    <source>
        <dbReference type="EMBL" id="SMF81733.1"/>
    </source>
</evidence>
<proteinExistence type="predicted"/>
<protein>
    <submittedName>
        <fullName evidence="3">Uncharacterized protein</fullName>
    </submittedName>
</protein>
<feature type="transmembrane region" description="Helical" evidence="2">
    <location>
        <begin position="36"/>
        <end position="54"/>
    </location>
</feature>
<sequence>MIGKLRFYLWAGFTGFILTFLFTVRNNLWLTSFNRALIAFAVWFVLAYLLKWVFNLASAPAKGSDGESERSGSIPEEQLGNRLDLTTPDEDKELMNLIKPEPEQDQEGNGFVPLDPPKLVSTKDPEELAKAVRHLTEK</sequence>
<dbReference type="RefSeq" id="WP_208918874.1">
    <property type="nucleotide sequence ID" value="NZ_LT840184.1"/>
</dbReference>
<name>A0A1X7H8L6_9BACL</name>
<accession>A0A1X7H8L6</accession>
<organism evidence="3 4">
    <name type="scientific">Paenibacillus uliginis N3/975</name>
    <dbReference type="NCBI Taxonomy" id="1313296"/>
    <lineage>
        <taxon>Bacteria</taxon>
        <taxon>Bacillati</taxon>
        <taxon>Bacillota</taxon>
        <taxon>Bacilli</taxon>
        <taxon>Bacillales</taxon>
        <taxon>Paenibacillaceae</taxon>
        <taxon>Paenibacillus</taxon>
    </lineage>
</organism>
<keyword evidence="2" id="KW-0472">Membrane</keyword>
<evidence type="ECO:0000256" key="1">
    <source>
        <dbReference type="SAM" id="MobiDB-lite"/>
    </source>
</evidence>
<dbReference type="AlphaFoldDB" id="A0A1X7H8L6"/>